<dbReference type="Pfam" id="PF02752">
    <property type="entry name" value="Arrestin_C"/>
    <property type="match status" value="1"/>
</dbReference>
<dbReference type="Proteomes" id="UP000253551">
    <property type="component" value="Unassembled WGS sequence"/>
</dbReference>
<name>A0A367IL36_RHIST</name>
<dbReference type="InterPro" id="IPR011022">
    <property type="entry name" value="Arrestin_C-like"/>
</dbReference>
<dbReference type="PANTHER" id="PTHR11188">
    <property type="entry name" value="ARRESTIN DOMAIN CONTAINING PROTEIN"/>
    <property type="match status" value="1"/>
</dbReference>
<dbReference type="PANTHER" id="PTHR11188:SF17">
    <property type="entry name" value="FI21816P1"/>
    <property type="match status" value="1"/>
</dbReference>
<dbReference type="EMBL" id="PJQM01007311">
    <property type="protein sequence ID" value="RCH78346.1"/>
    <property type="molecule type" value="Genomic_DNA"/>
</dbReference>
<dbReference type="InterPro" id="IPR050357">
    <property type="entry name" value="Arrestin_domain-protein"/>
</dbReference>
<dbReference type="GO" id="GO:0031625">
    <property type="term" value="F:ubiquitin protein ligase binding"/>
    <property type="evidence" value="ECO:0007669"/>
    <property type="project" value="TreeGrafter"/>
</dbReference>
<protein>
    <recommendedName>
        <fullName evidence="1">Arrestin C-terminal-like domain-containing protein</fullName>
    </recommendedName>
</protein>
<comment type="caution">
    <text evidence="2">The sequence shown here is derived from an EMBL/GenBank/DDBJ whole genome shotgun (WGS) entry which is preliminary data.</text>
</comment>
<proteinExistence type="predicted"/>
<dbReference type="GO" id="GO:0070086">
    <property type="term" value="P:ubiquitin-dependent endocytosis"/>
    <property type="evidence" value="ECO:0007669"/>
    <property type="project" value="TreeGrafter"/>
</dbReference>
<accession>A0A367IL36</accession>
<dbReference type="GO" id="GO:0005829">
    <property type="term" value="C:cytosol"/>
    <property type="evidence" value="ECO:0007669"/>
    <property type="project" value="TreeGrafter"/>
</dbReference>
<dbReference type="GO" id="GO:0005886">
    <property type="term" value="C:plasma membrane"/>
    <property type="evidence" value="ECO:0007669"/>
    <property type="project" value="TreeGrafter"/>
</dbReference>
<reference evidence="2 3" key="1">
    <citation type="journal article" date="2018" name="G3 (Bethesda)">
        <title>Phylogenetic and Phylogenomic Definition of Rhizopus Species.</title>
        <authorList>
            <person name="Gryganskyi A.P."/>
            <person name="Golan J."/>
            <person name="Dolatabadi S."/>
            <person name="Mondo S."/>
            <person name="Robb S."/>
            <person name="Idnurm A."/>
            <person name="Muszewska A."/>
            <person name="Steczkiewicz K."/>
            <person name="Masonjones S."/>
            <person name="Liao H.L."/>
            <person name="Gajdeczka M.T."/>
            <person name="Anike F."/>
            <person name="Vuek A."/>
            <person name="Anishchenko I.M."/>
            <person name="Voigt K."/>
            <person name="de Hoog G.S."/>
            <person name="Smith M.E."/>
            <person name="Heitman J."/>
            <person name="Vilgalys R."/>
            <person name="Stajich J.E."/>
        </authorList>
    </citation>
    <scope>NUCLEOTIDE SEQUENCE [LARGE SCALE GENOMIC DNA]</scope>
    <source>
        <strain evidence="2 3">LSU 92-RS-03</strain>
    </source>
</reference>
<feature type="domain" description="Arrestin C-terminal-like" evidence="1">
    <location>
        <begin position="82"/>
        <end position="226"/>
    </location>
</feature>
<keyword evidence="3" id="KW-1185">Reference proteome</keyword>
<evidence type="ECO:0000313" key="2">
    <source>
        <dbReference type="EMBL" id="RCH78346.1"/>
    </source>
</evidence>
<evidence type="ECO:0000313" key="3">
    <source>
        <dbReference type="Proteomes" id="UP000253551"/>
    </source>
</evidence>
<organism evidence="2 3">
    <name type="scientific">Rhizopus stolonifer</name>
    <name type="common">Rhizopus nigricans</name>
    <dbReference type="NCBI Taxonomy" id="4846"/>
    <lineage>
        <taxon>Eukaryota</taxon>
        <taxon>Fungi</taxon>
        <taxon>Fungi incertae sedis</taxon>
        <taxon>Mucoromycota</taxon>
        <taxon>Mucoromycotina</taxon>
        <taxon>Mucoromycetes</taxon>
        <taxon>Mucorales</taxon>
        <taxon>Mucorineae</taxon>
        <taxon>Rhizopodaceae</taxon>
        <taxon>Rhizopus</taxon>
    </lineage>
</organism>
<dbReference type="SMART" id="SM01017">
    <property type="entry name" value="Arrestin_C"/>
    <property type="match status" value="1"/>
</dbReference>
<dbReference type="GO" id="GO:0030674">
    <property type="term" value="F:protein-macromolecule adaptor activity"/>
    <property type="evidence" value="ECO:0007669"/>
    <property type="project" value="TreeGrafter"/>
</dbReference>
<sequence length="263" mass="30434">MVVNCTLTAGVHTFNFDLILPGNLPESTHVDKYYNVEYKLTALAEKPTFSRNYIARRDVHLSRQRSHITTDYFDPITVHSRWEDKLSCQVSLPTKVYTYGDLIPIKIEAISYTPHLQIHYVSCTFKEYVTCRPVNGWFNGKNKSQGRLVEYTRRETSQQKMKMNEPWPAMIEMQVPESRTEIQCDANNDSVQVRHQLKLILSIKDKEGRLFEQSVLFPIIIAITDSIGLLPSYQDVWQTLPYSPFLILTPSTCSIIPPSYHSR</sequence>
<dbReference type="InterPro" id="IPR014752">
    <property type="entry name" value="Arrestin-like_C"/>
</dbReference>
<dbReference type="AlphaFoldDB" id="A0A367IL36"/>
<dbReference type="OrthoDB" id="2333384at2759"/>
<dbReference type="STRING" id="4846.A0A367IL36"/>
<dbReference type="Gene3D" id="2.60.40.640">
    <property type="match status" value="2"/>
</dbReference>
<evidence type="ECO:0000259" key="1">
    <source>
        <dbReference type="SMART" id="SM01017"/>
    </source>
</evidence>
<gene>
    <name evidence="2" type="ORF">CU098_002300</name>
</gene>